<name>Q2SDP3_HAHCH</name>
<dbReference type="AlphaFoldDB" id="Q2SDP3"/>
<dbReference type="OrthoDB" id="6365487at2"/>
<accession>Q2SDP3</accession>
<evidence type="ECO:0000256" key="1">
    <source>
        <dbReference type="SAM" id="SignalP"/>
    </source>
</evidence>
<dbReference type="Proteomes" id="UP000000238">
    <property type="component" value="Chromosome"/>
</dbReference>
<dbReference type="RefSeq" id="WP_011398298.1">
    <property type="nucleotide sequence ID" value="NC_007645.1"/>
</dbReference>
<sequence>MQSRTLSKIGVALFTFCFSLFVQAEAPLTGDLIDRWIKSQKAVQEWGEKHEEELSKYEKDNEMIPTNIDDIVAPLKASGLYGQVEDIVEGYGFSTPEEWASAALRIFGAYAAIEMQGQQVDMDAMKQQLAELEKNPNISAEQKQMMRDMMQQGLAMMEKFKNAPPADVEAVKPHMSKLRKFMDESGGGIGD</sequence>
<feature type="signal peptide" evidence="1">
    <location>
        <begin position="1"/>
        <end position="24"/>
    </location>
</feature>
<keyword evidence="1" id="KW-0732">Signal</keyword>
<evidence type="ECO:0000313" key="3">
    <source>
        <dbReference type="Proteomes" id="UP000000238"/>
    </source>
</evidence>
<feature type="chain" id="PRO_5004215324" evidence="1">
    <location>
        <begin position="25"/>
        <end position="191"/>
    </location>
</feature>
<reference evidence="2 3" key="1">
    <citation type="journal article" date="2005" name="Nucleic Acids Res.">
        <title>Genomic blueprint of Hahella chejuensis, a marine microbe producing an algicidal agent.</title>
        <authorList>
            <person name="Jeong H."/>
            <person name="Yim J.H."/>
            <person name="Lee C."/>
            <person name="Choi S.-H."/>
            <person name="Park Y.K."/>
            <person name="Yoon S.H."/>
            <person name="Hur C.-G."/>
            <person name="Kang H.-Y."/>
            <person name="Kim D."/>
            <person name="Lee H.H."/>
            <person name="Park K.H."/>
            <person name="Park S.-H."/>
            <person name="Park H.-S."/>
            <person name="Lee H.K."/>
            <person name="Oh T.K."/>
            <person name="Kim J.F."/>
        </authorList>
    </citation>
    <scope>NUCLEOTIDE SEQUENCE [LARGE SCALE GENOMIC DNA]</scope>
    <source>
        <strain evidence="2 3">KCTC 2396</strain>
    </source>
</reference>
<dbReference type="HOGENOM" id="CLU_119966_0_0_6"/>
<keyword evidence="3" id="KW-1185">Reference proteome</keyword>
<evidence type="ECO:0000313" key="2">
    <source>
        <dbReference type="EMBL" id="ABC31231.1"/>
    </source>
</evidence>
<protein>
    <submittedName>
        <fullName evidence="2">Uncharacterized protein</fullName>
    </submittedName>
</protein>
<dbReference type="EMBL" id="CP000155">
    <property type="protein sequence ID" value="ABC31231.1"/>
    <property type="molecule type" value="Genomic_DNA"/>
</dbReference>
<proteinExistence type="predicted"/>
<dbReference type="eggNOG" id="ENOG50335EA">
    <property type="taxonomic scope" value="Bacteria"/>
</dbReference>
<organism evidence="2 3">
    <name type="scientific">Hahella chejuensis (strain KCTC 2396)</name>
    <dbReference type="NCBI Taxonomy" id="349521"/>
    <lineage>
        <taxon>Bacteria</taxon>
        <taxon>Pseudomonadati</taxon>
        <taxon>Pseudomonadota</taxon>
        <taxon>Gammaproteobacteria</taxon>
        <taxon>Oceanospirillales</taxon>
        <taxon>Hahellaceae</taxon>
        <taxon>Hahella</taxon>
    </lineage>
</organism>
<dbReference type="KEGG" id="hch:HCH_04531"/>
<gene>
    <name evidence="2" type="ordered locus">HCH_04531</name>
</gene>